<dbReference type="InterPro" id="IPR013011">
    <property type="entry name" value="PTS_EIIB_2"/>
</dbReference>
<feature type="domain" description="PTS EIIB type-2" evidence="4">
    <location>
        <begin position="55"/>
        <end position="146"/>
    </location>
</feature>
<dbReference type="InterPro" id="IPR003501">
    <property type="entry name" value="PTS_EIIB_2/3"/>
</dbReference>
<dbReference type="PROSITE" id="PS51099">
    <property type="entry name" value="PTS_EIIB_TYPE_2"/>
    <property type="match status" value="1"/>
</dbReference>
<organism evidence="5 6">
    <name type="scientific">Streptococcus troglodytae</name>
    <dbReference type="NCBI Taxonomy" id="1111760"/>
    <lineage>
        <taxon>Bacteria</taxon>
        <taxon>Bacillati</taxon>
        <taxon>Bacillota</taxon>
        <taxon>Bacilli</taxon>
        <taxon>Lactobacillales</taxon>
        <taxon>Streptococcaceae</taxon>
        <taxon>Streptococcus</taxon>
    </lineage>
</organism>
<dbReference type="Pfam" id="PF02302">
    <property type="entry name" value="PTS_IIB"/>
    <property type="match status" value="1"/>
</dbReference>
<proteinExistence type="predicted"/>
<dbReference type="CDD" id="cd05568">
    <property type="entry name" value="PTS_IIB_bgl_like"/>
    <property type="match status" value="1"/>
</dbReference>
<keyword evidence="1" id="KW-0808">Transferase</keyword>
<evidence type="ECO:0000256" key="2">
    <source>
        <dbReference type="ARBA" id="ARBA00023015"/>
    </source>
</evidence>
<accession>A0A1L7LLM4</accession>
<dbReference type="PANTHER" id="PTHR30185:SF18">
    <property type="entry name" value="TRANSCRIPTIONAL REGULATOR MTLR"/>
    <property type="match status" value="1"/>
</dbReference>
<keyword evidence="2" id="KW-0805">Transcription regulation</keyword>
<reference evidence="5 6" key="1">
    <citation type="journal article" date="2016" name="Microbiol. Immunol.">
        <title>Complete genome sequence of Streptococcus troglodytae TKU31 isolated from the oral cavity of a chimpanzee (Pan troglodytes).</title>
        <authorList>
            <person name="Okamoto M."/>
            <person name="Naito M."/>
            <person name="Miyanohara M."/>
            <person name="Imai S."/>
            <person name="Nomura Y."/>
            <person name="Saito W."/>
            <person name="Momoi Y."/>
            <person name="Takada K."/>
            <person name="Miyabe-Nishiwaki T."/>
            <person name="Tomonaga M."/>
            <person name="Hanada N."/>
        </authorList>
    </citation>
    <scope>NUCLEOTIDE SEQUENCE [LARGE SCALE GENOMIC DNA]</scope>
    <source>
        <strain evidence="6">TKU 31</strain>
    </source>
</reference>
<evidence type="ECO:0000313" key="5">
    <source>
        <dbReference type="EMBL" id="BAQ25081.1"/>
    </source>
</evidence>
<keyword evidence="3" id="KW-0804">Transcription</keyword>
<dbReference type="InterPro" id="IPR050661">
    <property type="entry name" value="BglG_antiterminators"/>
</dbReference>
<name>A0A1L7LLM4_9STRE</name>
<evidence type="ECO:0000259" key="4">
    <source>
        <dbReference type="PROSITE" id="PS51099"/>
    </source>
</evidence>
<sequence length="146" mass="16200">MLTEICERYQAIYQQTDVVSQKMIRTFGFPAISADEIGFLTLYFVRFKELNQTPIKAIIMCSSGIGISELLKLKIEAEFRNLDIIEVVSSHNADTVLANHPDVKLLITSVKLSSSVAIKTVLVSALMTSEDKKNIETAIGELVYGN</sequence>
<dbReference type="RefSeq" id="WP_223213943.1">
    <property type="nucleotide sequence ID" value="NZ_AP014612.1"/>
</dbReference>
<dbReference type="SUPFAM" id="SSF52794">
    <property type="entry name" value="PTS system IIB component-like"/>
    <property type="match status" value="1"/>
</dbReference>
<dbReference type="InterPro" id="IPR036095">
    <property type="entry name" value="PTS_EIIB-like_sf"/>
</dbReference>
<evidence type="ECO:0000313" key="6">
    <source>
        <dbReference type="Proteomes" id="UP000217758"/>
    </source>
</evidence>
<dbReference type="Gene3D" id="3.40.50.2300">
    <property type="match status" value="1"/>
</dbReference>
<gene>
    <name evidence="5" type="ORF">SRT_18200</name>
</gene>
<dbReference type="EMBL" id="AP014612">
    <property type="protein sequence ID" value="BAQ25081.1"/>
    <property type="molecule type" value="Genomic_DNA"/>
</dbReference>
<dbReference type="AlphaFoldDB" id="A0A1L7LLM4"/>
<dbReference type="PANTHER" id="PTHR30185">
    <property type="entry name" value="CRYPTIC BETA-GLUCOSIDE BGL OPERON ANTITERMINATOR"/>
    <property type="match status" value="1"/>
</dbReference>
<keyword evidence="6" id="KW-1185">Reference proteome</keyword>
<evidence type="ECO:0000256" key="3">
    <source>
        <dbReference type="ARBA" id="ARBA00023163"/>
    </source>
</evidence>
<dbReference type="GO" id="GO:0008982">
    <property type="term" value="F:protein-N(PI)-phosphohistidine-sugar phosphotransferase activity"/>
    <property type="evidence" value="ECO:0007669"/>
    <property type="project" value="InterPro"/>
</dbReference>
<dbReference type="KEGG" id="strg:SRT_18200"/>
<evidence type="ECO:0000256" key="1">
    <source>
        <dbReference type="ARBA" id="ARBA00022679"/>
    </source>
</evidence>
<dbReference type="Proteomes" id="UP000217758">
    <property type="component" value="Chromosome"/>
</dbReference>
<dbReference type="GO" id="GO:0009401">
    <property type="term" value="P:phosphoenolpyruvate-dependent sugar phosphotransferase system"/>
    <property type="evidence" value="ECO:0007669"/>
    <property type="project" value="InterPro"/>
</dbReference>
<protein>
    <submittedName>
        <fullName evidence="5">BglG family transcriptional antiterminator</fullName>
    </submittedName>
</protein>